<dbReference type="PROSITE" id="PS50137">
    <property type="entry name" value="DS_RBD"/>
    <property type="match status" value="1"/>
</dbReference>
<dbReference type="CDD" id="cd00593">
    <property type="entry name" value="RIBOc"/>
    <property type="match status" value="1"/>
</dbReference>
<feature type="active site" evidence="8">
    <location>
        <position position="134"/>
    </location>
</feature>
<keyword evidence="8" id="KW-0963">Cytoplasm</keyword>
<gene>
    <name evidence="8 11" type="primary">rnc</name>
    <name evidence="11" type="ORF">F7D73_11560</name>
</gene>
<evidence type="ECO:0000256" key="1">
    <source>
        <dbReference type="ARBA" id="ARBA00000109"/>
    </source>
</evidence>
<feature type="binding site" evidence="8">
    <location>
        <position position="131"/>
    </location>
    <ligand>
        <name>Mg(2+)</name>
        <dbReference type="ChEBI" id="CHEBI:18420"/>
    </ligand>
</feature>
<feature type="domain" description="DRBM" evidence="9">
    <location>
        <begin position="173"/>
        <end position="242"/>
    </location>
</feature>
<dbReference type="GO" id="GO:0046872">
    <property type="term" value="F:metal ion binding"/>
    <property type="evidence" value="ECO:0007669"/>
    <property type="project" value="UniProtKB-KW"/>
</dbReference>
<dbReference type="SUPFAM" id="SSF69065">
    <property type="entry name" value="RNase III domain-like"/>
    <property type="match status" value="1"/>
</dbReference>
<keyword evidence="8" id="KW-0699">rRNA-binding</keyword>
<dbReference type="GO" id="GO:0019843">
    <property type="term" value="F:rRNA binding"/>
    <property type="evidence" value="ECO:0007669"/>
    <property type="project" value="UniProtKB-KW"/>
</dbReference>
<keyword evidence="8" id="KW-0460">Magnesium</keyword>
<dbReference type="PROSITE" id="PS00517">
    <property type="entry name" value="RNASE_3_1"/>
    <property type="match status" value="1"/>
</dbReference>
<comment type="subunit">
    <text evidence="8">Homodimer.</text>
</comment>
<keyword evidence="8" id="KW-0698">rRNA processing</keyword>
<keyword evidence="6 8" id="KW-0378">Hydrolase</keyword>
<evidence type="ECO:0000256" key="8">
    <source>
        <dbReference type="HAMAP-Rule" id="MF_00104"/>
    </source>
</evidence>
<evidence type="ECO:0000256" key="7">
    <source>
        <dbReference type="ARBA" id="ARBA00022884"/>
    </source>
</evidence>
<dbReference type="EMBL" id="VZCB01000082">
    <property type="protein sequence ID" value="MQN81574.1"/>
    <property type="molecule type" value="Genomic_DNA"/>
</dbReference>
<comment type="caution">
    <text evidence="11">The sequence shown here is derived from an EMBL/GenBank/DDBJ whole genome shotgun (WGS) entry which is preliminary data.</text>
</comment>
<organism evidence="11 12">
    <name type="scientific">Segatella copri</name>
    <dbReference type="NCBI Taxonomy" id="165179"/>
    <lineage>
        <taxon>Bacteria</taxon>
        <taxon>Pseudomonadati</taxon>
        <taxon>Bacteroidota</taxon>
        <taxon>Bacteroidia</taxon>
        <taxon>Bacteroidales</taxon>
        <taxon>Prevotellaceae</taxon>
        <taxon>Segatella</taxon>
    </lineage>
</organism>
<sequence length="354" mass="40502">MLNNFIDRIKLSFRKDKELYFSLYEILGFYPHDISFYKLALMHKSIMRRNSKGKPVNNERLEFLGDAVLDAVVGDIVYQHFPGKREGFLTNTRSKLVQRDTLNKLAQEMGINQLILSNGHSSSHNSYMGGNAFEALVGAIYLDRGYDVCMFFMKNRILAQMINIDKVAYKEVNFKSKLIEWSQKNRVQLEYVLIEQQKDDNGSPVFTYQVEIEGVKGGIGKGYSKKESQQLASKETLDNLRKKPQYIDEVFAAKANRTKMEEEPVLNVPSTEVQENFIISQNLDEKPLEEKHVSVFKEEVFSDKPAAEENEMAETVVEQNNSDEFDLSDITAEPKEMSREDIIAAAEAAAFAEE</sequence>
<dbReference type="InterPro" id="IPR011907">
    <property type="entry name" value="RNase_III"/>
</dbReference>
<dbReference type="NCBIfam" id="TIGR02191">
    <property type="entry name" value="RNaseIII"/>
    <property type="match status" value="1"/>
</dbReference>
<dbReference type="SUPFAM" id="SSF54768">
    <property type="entry name" value="dsRNA-binding domain-like"/>
    <property type="match status" value="1"/>
</dbReference>
<dbReference type="CDD" id="cd10845">
    <property type="entry name" value="DSRM_RNAse_III_family"/>
    <property type="match status" value="1"/>
</dbReference>
<evidence type="ECO:0000256" key="3">
    <source>
        <dbReference type="ARBA" id="ARBA00022664"/>
    </source>
</evidence>
<dbReference type="SMART" id="SM00358">
    <property type="entry name" value="DSRM"/>
    <property type="match status" value="1"/>
</dbReference>
<dbReference type="Gene3D" id="1.10.1520.10">
    <property type="entry name" value="Ribonuclease III domain"/>
    <property type="match status" value="1"/>
</dbReference>
<dbReference type="Pfam" id="PF14622">
    <property type="entry name" value="Ribonucleas_3_3"/>
    <property type="match status" value="1"/>
</dbReference>
<dbReference type="GO" id="GO:0005737">
    <property type="term" value="C:cytoplasm"/>
    <property type="evidence" value="ECO:0007669"/>
    <property type="project" value="UniProtKB-SubCell"/>
</dbReference>
<evidence type="ECO:0000256" key="5">
    <source>
        <dbReference type="ARBA" id="ARBA00022759"/>
    </source>
</evidence>
<evidence type="ECO:0000313" key="12">
    <source>
        <dbReference type="Proteomes" id="UP000480425"/>
    </source>
</evidence>
<evidence type="ECO:0000259" key="10">
    <source>
        <dbReference type="PROSITE" id="PS50142"/>
    </source>
</evidence>
<dbReference type="Gene3D" id="3.30.160.20">
    <property type="match status" value="1"/>
</dbReference>
<keyword evidence="4 8" id="KW-0540">Nuclease</keyword>
<dbReference type="GO" id="GO:0008033">
    <property type="term" value="P:tRNA processing"/>
    <property type="evidence" value="ECO:0007669"/>
    <property type="project" value="UniProtKB-KW"/>
</dbReference>
<feature type="active site" evidence="8">
    <location>
        <position position="66"/>
    </location>
</feature>
<dbReference type="GO" id="GO:0006364">
    <property type="term" value="P:rRNA processing"/>
    <property type="evidence" value="ECO:0007669"/>
    <property type="project" value="UniProtKB-UniRule"/>
</dbReference>
<keyword evidence="8" id="KW-0479">Metal-binding</keyword>
<feature type="binding site" evidence="8">
    <location>
        <position position="62"/>
    </location>
    <ligand>
        <name>Mg(2+)</name>
        <dbReference type="ChEBI" id="CHEBI:18420"/>
    </ligand>
</feature>
<keyword evidence="8" id="KW-0819">tRNA processing</keyword>
<proteinExistence type="inferred from homology"/>
<protein>
    <recommendedName>
        <fullName evidence="8">Ribonuclease 3</fullName>
        <ecNumber evidence="8">3.1.26.3</ecNumber>
    </recommendedName>
    <alternativeName>
        <fullName evidence="8">Ribonuclease III</fullName>
        <shortName evidence="8">RNase III</shortName>
    </alternativeName>
</protein>
<dbReference type="Pfam" id="PF00035">
    <property type="entry name" value="dsrm"/>
    <property type="match status" value="1"/>
</dbReference>
<reference evidence="11 12" key="1">
    <citation type="submission" date="2019-09" db="EMBL/GenBank/DDBJ databases">
        <title>Distinct polysaccharide growth profiles of human intestinal Prevotella copri isolates.</title>
        <authorList>
            <person name="Fehlner-Peach H."/>
            <person name="Magnabosco C."/>
            <person name="Raghavan V."/>
            <person name="Scher J.U."/>
            <person name="Tett A."/>
            <person name="Cox L.M."/>
            <person name="Gottsegen C."/>
            <person name="Watters A."/>
            <person name="Wiltshire- Gordon J.D."/>
            <person name="Segata N."/>
            <person name="Bonneau R."/>
            <person name="Littman D.R."/>
        </authorList>
    </citation>
    <scope>NUCLEOTIDE SEQUENCE [LARGE SCALE GENOMIC DNA]</scope>
    <source>
        <strain evidence="12">iA622</strain>
    </source>
</reference>
<dbReference type="GO" id="GO:0004525">
    <property type="term" value="F:ribonuclease III activity"/>
    <property type="evidence" value="ECO:0007669"/>
    <property type="project" value="UniProtKB-UniRule"/>
</dbReference>
<dbReference type="GO" id="GO:0006397">
    <property type="term" value="P:mRNA processing"/>
    <property type="evidence" value="ECO:0007669"/>
    <property type="project" value="UniProtKB-UniRule"/>
</dbReference>
<evidence type="ECO:0000256" key="6">
    <source>
        <dbReference type="ARBA" id="ARBA00022801"/>
    </source>
</evidence>
<comment type="similarity">
    <text evidence="2">Belongs to the ribonuclease III family.</text>
</comment>
<dbReference type="SMART" id="SM00535">
    <property type="entry name" value="RIBOc"/>
    <property type="match status" value="1"/>
</dbReference>
<evidence type="ECO:0000256" key="2">
    <source>
        <dbReference type="ARBA" id="ARBA00010183"/>
    </source>
</evidence>
<comment type="function">
    <text evidence="8">Digests double-stranded RNA. Involved in the processing of primary rRNA transcript to yield the immediate precursors to the large and small rRNAs (23S and 16S). Processes some mRNAs, and tRNAs when they are encoded in the rRNA operon. Processes pre-crRNA and tracrRNA of type II CRISPR loci if present in the organism.</text>
</comment>
<evidence type="ECO:0000259" key="9">
    <source>
        <dbReference type="PROSITE" id="PS50137"/>
    </source>
</evidence>
<dbReference type="InterPro" id="IPR014720">
    <property type="entry name" value="dsRBD_dom"/>
</dbReference>
<dbReference type="OrthoDB" id="9805026at2"/>
<keyword evidence="5 8" id="KW-0255">Endonuclease</keyword>
<comment type="subcellular location">
    <subcellularLocation>
        <location evidence="8">Cytoplasm</location>
    </subcellularLocation>
</comment>
<dbReference type="PANTHER" id="PTHR11207:SF0">
    <property type="entry name" value="RIBONUCLEASE 3"/>
    <property type="match status" value="1"/>
</dbReference>
<name>A0A6G1U1X6_9BACT</name>
<dbReference type="RefSeq" id="WP_153124873.1">
    <property type="nucleotide sequence ID" value="NZ_VZCB01000082.1"/>
</dbReference>
<keyword evidence="7 8" id="KW-0694">RNA-binding</keyword>
<comment type="cofactor">
    <cofactor evidence="8">
        <name>Mg(2+)</name>
        <dbReference type="ChEBI" id="CHEBI:18420"/>
    </cofactor>
</comment>
<dbReference type="PROSITE" id="PS50142">
    <property type="entry name" value="RNASE_3_2"/>
    <property type="match status" value="1"/>
</dbReference>
<dbReference type="PANTHER" id="PTHR11207">
    <property type="entry name" value="RIBONUCLEASE III"/>
    <property type="match status" value="1"/>
</dbReference>
<feature type="domain" description="RNase III" evidence="10">
    <location>
        <begin position="20"/>
        <end position="145"/>
    </location>
</feature>
<dbReference type="GO" id="GO:0010468">
    <property type="term" value="P:regulation of gene expression"/>
    <property type="evidence" value="ECO:0007669"/>
    <property type="project" value="TreeGrafter"/>
</dbReference>
<dbReference type="InterPro" id="IPR036389">
    <property type="entry name" value="RNase_III_sf"/>
</dbReference>
<comment type="catalytic activity">
    <reaction evidence="1 8">
        <text>Endonucleolytic cleavage to 5'-phosphomonoester.</text>
        <dbReference type="EC" id="3.1.26.3"/>
    </reaction>
</comment>
<dbReference type="EC" id="3.1.26.3" evidence="8"/>
<accession>A0A6G1U1X6</accession>
<dbReference type="HAMAP" id="MF_00104">
    <property type="entry name" value="RNase_III"/>
    <property type="match status" value="1"/>
</dbReference>
<feature type="binding site" evidence="8">
    <location>
        <position position="134"/>
    </location>
    <ligand>
        <name>Mg(2+)</name>
        <dbReference type="ChEBI" id="CHEBI:18420"/>
    </ligand>
</feature>
<dbReference type="Proteomes" id="UP000480425">
    <property type="component" value="Unassembled WGS sequence"/>
</dbReference>
<dbReference type="GO" id="GO:0003725">
    <property type="term" value="F:double-stranded RNA binding"/>
    <property type="evidence" value="ECO:0007669"/>
    <property type="project" value="TreeGrafter"/>
</dbReference>
<dbReference type="InterPro" id="IPR000999">
    <property type="entry name" value="RNase_III_dom"/>
</dbReference>
<evidence type="ECO:0000313" key="11">
    <source>
        <dbReference type="EMBL" id="MQN81574.1"/>
    </source>
</evidence>
<keyword evidence="3 8" id="KW-0507">mRNA processing</keyword>
<evidence type="ECO:0000256" key="4">
    <source>
        <dbReference type="ARBA" id="ARBA00022722"/>
    </source>
</evidence>
<dbReference type="AlphaFoldDB" id="A0A6G1U1X6"/>